<dbReference type="STRING" id="1712654.A7C91_00015"/>
<dbReference type="InterPro" id="IPR010149">
    <property type="entry name" value="CRISPR-assoc_prot_Csm2_III-A"/>
</dbReference>
<dbReference type="AlphaFoldDB" id="A0A172WJN6"/>
<dbReference type="GO" id="GO:0051607">
    <property type="term" value="P:defense response to virus"/>
    <property type="evidence" value="ECO:0007669"/>
    <property type="project" value="UniProtKB-KW"/>
</dbReference>
<name>A0A172WJN6_9EURY</name>
<keyword evidence="4" id="KW-0694">RNA-binding</keyword>
<dbReference type="Proteomes" id="UP000076969">
    <property type="component" value="Chromosome"/>
</dbReference>
<evidence type="ECO:0000256" key="5">
    <source>
        <dbReference type="ARBA" id="ARBA00023118"/>
    </source>
</evidence>
<dbReference type="NCBIfam" id="TIGR01870">
    <property type="entry name" value="cas_TM1810_Csm2"/>
    <property type="match status" value="1"/>
</dbReference>
<comment type="function">
    <text evidence="1">This subunit may be involved in monitoring complementarity of crRNA and target RNA.</text>
</comment>
<dbReference type="EMBL" id="CP015520">
    <property type="protein sequence ID" value="ANF23559.1"/>
    <property type="molecule type" value="Genomic_DNA"/>
</dbReference>
<dbReference type="GO" id="GO:0003723">
    <property type="term" value="F:RNA binding"/>
    <property type="evidence" value="ECO:0007669"/>
    <property type="project" value="UniProtKB-KW"/>
</dbReference>
<keyword evidence="5" id="KW-0051">Antiviral defense</keyword>
<protein>
    <recommendedName>
        <fullName evidence="3">CRISPR system Cms protein Csm2</fullName>
    </recommendedName>
    <alternativeName>
        <fullName evidence="6">CRISPR type III A-associated protein Csm2</fullName>
    </alternativeName>
</protein>
<dbReference type="OrthoDB" id="98719at2157"/>
<reference evidence="8" key="1">
    <citation type="journal article" date="2016" name="Syst. Appl. Microbiol.">
        <title>Thermococcus piezophilus sp. nov., a novel hyperthermophilic and piezophilic archaeon with a broad pressure range for growth, isolated from a deepest hydrothermal vent at the Mid-Cayman Rise.</title>
        <authorList>
            <person name="Dalmasso C."/>
            <person name="Oger P."/>
            <person name="Selva G."/>
            <person name="Courtine D."/>
            <person name="L'Haridon S."/>
            <person name="Garlaschelli A."/>
            <person name="Roussel E."/>
            <person name="Miyazaki J."/>
            <person name="Reveillaud J."/>
            <person name="Jebbar M."/>
            <person name="Takai K."/>
            <person name="Maignien L."/>
            <person name="Alain K."/>
        </authorList>
    </citation>
    <scope>NUCLEOTIDE SEQUENCE [LARGE SCALE GENOMIC DNA]</scope>
    <source>
        <strain evidence="8">CDGS</strain>
    </source>
</reference>
<dbReference type="CDD" id="cd09647">
    <property type="entry name" value="Csm2_III-A"/>
    <property type="match status" value="1"/>
</dbReference>
<evidence type="ECO:0000256" key="3">
    <source>
        <dbReference type="ARBA" id="ARBA00016118"/>
    </source>
</evidence>
<keyword evidence="8" id="KW-1185">Reference proteome</keyword>
<evidence type="ECO:0000313" key="7">
    <source>
        <dbReference type="EMBL" id="ANF23559.1"/>
    </source>
</evidence>
<organism evidence="7 8">
    <name type="scientific">Thermococcus piezophilus</name>
    <dbReference type="NCBI Taxonomy" id="1712654"/>
    <lineage>
        <taxon>Archaea</taxon>
        <taxon>Methanobacteriati</taxon>
        <taxon>Methanobacteriota</taxon>
        <taxon>Thermococci</taxon>
        <taxon>Thermococcales</taxon>
        <taxon>Thermococcaceae</taxon>
        <taxon>Thermococcus</taxon>
    </lineage>
</organism>
<evidence type="ECO:0000256" key="6">
    <source>
        <dbReference type="ARBA" id="ARBA00031723"/>
    </source>
</evidence>
<evidence type="ECO:0000256" key="1">
    <source>
        <dbReference type="ARBA" id="ARBA00003640"/>
    </source>
</evidence>
<accession>A0A172WJN6</accession>
<evidence type="ECO:0000256" key="2">
    <source>
        <dbReference type="ARBA" id="ARBA00006896"/>
    </source>
</evidence>
<sequence length="176" mass="20452">MRKPGYRGRGSTVDPLKLFGEFPDVMDIKAALEQRKLEMIRLYFEGVVKKARDYLAWKPEEKLSHAVIVASYLVAQGLKTNQVRRILEMARNVELKLKRNKGEDIRDDIVRIRYVLAYTVGRATGRSKSPLEAFHKILDPMLEVLMKDPKAENFEKFYDFLQAVVAYHKFFGGKDR</sequence>
<comment type="similarity">
    <text evidence="2">Belongs to the CRISPR-associated Csm2 family.</text>
</comment>
<evidence type="ECO:0000313" key="8">
    <source>
        <dbReference type="Proteomes" id="UP000076969"/>
    </source>
</evidence>
<gene>
    <name evidence="7" type="ORF">A7C91_00015</name>
</gene>
<proteinExistence type="inferred from homology"/>
<evidence type="ECO:0000256" key="4">
    <source>
        <dbReference type="ARBA" id="ARBA00022884"/>
    </source>
</evidence>
<dbReference type="KEGG" id="tpie:A7C91_00015"/>
<dbReference type="Pfam" id="PF03750">
    <property type="entry name" value="Csm2_III-A"/>
    <property type="match status" value="1"/>
</dbReference>